<dbReference type="Gene3D" id="3.50.50.60">
    <property type="entry name" value="FAD/NAD(P)-binding domain"/>
    <property type="match status" value="1"/>
</dbReference>
<evidence type="ECO:0000256" key="1">
    <source>
        <dbReference type="ARBA" id="ARBA00001974"/>
    </source>
</evidence>
<keyword evidence="3" id="KW-0274">FAD</keyword>
<dbReference type="PANTHER" id="PTHR13789:SF318">
    <property type="entry name" value="GERANYLGERANYL DIPHOSPHATE REDUCTASE"/>
    <property type="match status" value="1"/>
</dbReference>
<dbReference type="InterPro" id="IPR050493">
    <property type="entry name" value="FAD-dep_Monooxygenase_BioMet"/>
</dbReference>
<evidence type="ECO:0000313" key="8">
    <source>
        <dbReference type="Proteomes" id="UP000045782"/>
    </source>
</evidence>
<keyword evidence="4 7" id="KW-0560">Oxidoreductase</keyword>
<dbReference type="SUPFAM" id="SSF51905">
    <property type="entry name" value="FAD/NAD(P)-binding domain"/>
    <property type="match status" value="1"/>
</dbReference>
<accession>A0A0U0ZTG4</accession>
<dbReference type="InterPro" id="IPR002938">
    <property type="entry name" value="FAD-bd"/>
</dbReference>
<evidence type="ECO:0000313" key="7">
    <source>
        <dbReference type="EMBL" id="CPV67392.1"/>
    </source>
</evidence>
<dbReference type="EMBL" id="CSWP01000010">
    <property type="protein sequence ID" value="CPV67392.1"/>
    <property type="molecule type" value="Genomic_DNA"/>
</dbReference>
<evidence type="ECO:0000259" key="6">
    <source>
        <dbReference type="Pfam" id="PF01494"/>
    </source>
</evidence>
<dbReference type="AlphaFoldDB" id="A0A0U0ZTG4"/>
<dbReference type="SUPFAM" id="SSF54373">
    <property type="entry name" value="FAD-linked reductases, C-terminal domain"/>
    <property type="match status" value="1"/>
</dbReference>
<name>A0A0U0ZTG4_9MYCO</name>
<feature type="domain" description="FAD-binding" evidence="6">
    <location>
        <begin position="5"/>
        <end position="315"/>
    </location>
</feature>
<evidence type="ECO:0000256" key="3">
    <source>
        <dbReference type="ARBA" id="ARBA00022827"/>
    </source>
</evidence>
<organism evidence="7 8">
    <name type="scientific">Mycobacteroides abscessus</name>
    <dbReference type="NCBI Taxonomy" id="36809"/>
    <lineage>
        <taxon>Bacteria</taxon>
        <taxon>Bacillati</taxon>
        <taxon>Actinomycetota</taxon>
        <taxon>Actinomycetes</taxon>
        <taxon>Mycobacteriales</taxon>
        <taxon>Mycobacteriaceae</taxon>
        <taxon>Mycobacteroides</taxon>
    </lineage>
</organism>
<dbReference type="PRINTS" id="PR00420">
    <property type="entry name" value="RNGMNOXGNASE"/>
</dbReference>
<keyword evidence="5 7" id="KW-0503">Monooxygenase</keyword>
<proteinExistence type="predicted"/>
<dbReference type="Pfam" id="PF01494">
    <property type="entry name" value="FAD_binding_3"/>
    <property type="match status" value="1"/>
</dbReference>
<comment type="cofactor">
    <cofactor evidence="1">
        <name>FAD</name>
        <dbReference type="ChEBI" id="CHEBI:57692"/>
    </cofactor>
</comment>
<keyword evidence="2" id="KW-0285">Flavoprotein</keyword>
<evidence type="ECO:0000256" key="2">
    <source>
        <dbReference type="ARBA" id="ARBA00022630"/>
    </source>
</evidence>
<dbReference type="RefSeq" id="WP_005063100.1">
    <property type="nucleotide sequence ID" value="NZ_AP022621.1"/>
</dbReference>
<gene>
    <name evidence="7" type="primary">xlnD_2</name>
    <name evidence="7" type="ORF">ERS075579_04178</name>
</gene>
<dbReference type="InterPro" id="IPR036188">
    <property type="entry name" value="FAD/NAD-bd_sf"/>
</dbReference>
<dbReference type="GO" id="GO:0018669">
    <property type="term" value="F:3-hydroxybenzoate 6-monooxygenase activity"/>
    <property type="evidence" value="ECO:0007669"/>
    <property type="project" value="UniProtKB-EC"/>
</dbReference>
<dbReference type="GO" id="GO:0071949">
    <property type="term" value="F:FAD binding"/>
    <property type="evidence" value="ECO:0007669"/>
    <property type="project" value="InterPro"/>
</dbReference>
<evidence type="ECO:0000256" key="4">
    <source>
        <dbReference type="ARBA" id="ARBA00023002"/>
    </source>
</evidence>
<protein>
    <submittedName>
        <fullName evidence="7">Putative monooxygenase (salicylate/ hydroxybenzoate hydroxylase)</fullName>
        <ecNumber evidence="7">1.14.13.24</ecNumber>
    </submittedName>
</protein>
<reference evidence="7 8" key="1">
    <citation type="submission" date="2015-03" db="EMBL/GenBank/DDBJ databases">
        <authorList>
            <person name="Murphy D."/>
        </authorList>
    </citation>
    <scope>NUCLEOTIDE SEQUENCE [LARGE SCALE GENOMIC DNA]</scope>
    <source>
        <strain evidence="7 8">PAP088</strain>
    </source>
</reference>
<evidence type="ECO:0000256" key="5">
    <source>
        <dbReference type="ARBA" id="ARBA00023033"/>
    </source>
</evidence>
<dbReference type="PANTHER" id="PTHR13789">
    <property type="entry name" value="MONOOXYGENASE"/>
    <property type="match status" value="1"/>
</dbReference>
<dbReference type="Proteomes" id="UP000045782">
    <property type="component" value="Unassembled WGS sequence"/>
</dbReference>
<sequence length="401" mass="42497">MSRLIVIGGGIGGLAVALSAAASGNEVVVLERAREFAEIGAGIQLAPNGLHALKLLGVGDRVAGIGVQVDSLRLFDATVDRLINTMSLGVDYQHRFNSPYLVVHRAELHRILVDACAADERIELRSRSEVIGYQQDALGARAQLADGSSLEGDGLVGADGINSTIRRTLLADGQPRVSGITVYRTTVPIEQVDASLRSNSVTWWTGPGCHLVTYPIAGGSLLNLAASRTDGATEAFSGVSVSEARVLSELAPLRGTARSLLELGRDWRSWALVDRDPVRQWSDGRVVLLGDAAHPMLHYAAQGASQALEDAVVFGAIIGTDPDRVPGRFSRFVEARCDRTGDVTLAARASIGLWHAAGESAVERNEKLGAMRDSDLHEAVAWMHGDTDFGLASVTSAVGVR</sequence>
<dbReference type="EC" id="1.14.13.24" evidence="7"/>